<protein>
    <submittedName>
        <fullName evidence="4">Kynurenine formamidase</fullName>
    </submittedName>
</protein>
<gene>
    <name evidence="4" type="primary">kfa</name>
</gene>
<keyword evidence="1" id="KW-0378">Hydrolase</keyword>
<dbReference type="PANTHER" id="PTHR48081">
    <property type="entry name" value="AB HYDROLASE SUPERFAMILY PROTEIN C4A8.06C"/>
    <property type="match status" value="1"/>
</dbReference>
<organism evidence="4">
    <name type="scientific">Nilaparvata lugens</name>
    <name type="common">Brown planthopper</name>
    <dbReference type="NCBI Taxonomy" id="108931"/>
    <lineage>
        <taxon>Eukaryota</taxon>
        <taxon>Metazoa</taxon>
        <taxon>Ecdysozoa</taxon>
        <taxon>Arthropoda</taxon>
        <taxon>Hexapoda</taxon>
        <taxon>Insecta</taxon>
        <taxon>Pterygota</taxon>
        <taxon>Neoptera</taxon>
        <taxon>Paraneoptera</taxon>
        <taxon>Hemiptera</taxon>
        <taxon>Auchenorrhyncha</taxon>
        <taxon>Fulgoroidea</taxon>
        <taxon>Delphacidae</taxon>
        <taxon>Delphacinae</taxon>
        <taxon>Nilaparvata</taxon>
    </lineage>
</organism>
<proteinExistence type="evidence at transcript level"/>
<dbReference type="AlphaFoldDB" id="A0A190EFG9"/>
<dbReference type="PANTHER" id="PTHR48081:SF33">
    <property type="entry name" value="KYNURENINE FORMAMIDASE"/>
    <property type="match status" value="1"/>
</dbReference>
<evidence type="ECO:0000256" key="2">
    <source>
        <dbReference type="SAM" id="MobiDB-lite"/>
    </source>
</evidence>
<evidence type="ECO:0000313" key="4">
    <source>
        <dbReference type="EMBL" id="ALQ52681.1"/>
    </source>
</evidence>
<reference evidence="4" key="1">
    <citation type="submission" date="2015-03" db="EMBL/GenBank/DDBJ databases">
        <title>Cloning and characterization of the kynurenine pathway genes for tryptophan metabolism from brown planthopper, Nilaparvata lugens.</title>
        <authorList>
            <person name="Liu S."/>
            <person name="Yao J."/>
            <person name="Yang B."/>
            <person name="Tang J."/>
            <person name="Wu J."/>
        </authorList>
    </citation>
    <scope>NUCLEOTIDE SEQUENCE</scope>
</reference>
<dbReference type="GO" id="GO:0004061">
    <property type="term" value="F:arylformamidase activity"/>
    <property type="evidence" value="ECO:0007669"/>
    <property type="project" value="TreeGrafter"/>
</dbReference>
<dbReference type="EMBL" id="KP881330">
    <property type="protein sequence ID" value="ALQ52681.1"/>
    <property type="molecule type" value="mRNA"/>
</dbReference>
<dbReference type="Gene3D" id="3.40.50.1820">
    <property type="entry name" value="alpha/beta hydrolase"/>
    <property type="match status" value="1"/>
</dbReference>
<evidence type="ECO:0000259" key="3">
    <source>
        <dbReference type="Pfam" id="PF07859"/>
    </source>
</evidence>
<feature type="region of interest" description="Disordered" evidence="2">
    <location>
        <begin position="1"/>
        <end position="22"/>
    </location>
</feature>
<feature type="domain" description="Alpha/beta hydrolase fold-3" evidence="3">
    <location>
        <begin position="75"/>
        <end position="270"/>
    </location>
</feature>
<dbReference type="Pfam" id="PF07859">
    <property type="entry name" value="Abhydrolase_3"/>
    <property type="match status" value="1"/>
</dbReference>
<accession>A0A190EFG9</accession>
<dbReference type="InterPro" id="IPR050300">
    <property type="entry name" value="GDXG_lipolytic_enzyme"/>
</dbReference>
<name>A0A190EFG9_NILLU</name>
<dbReference type="InterPro" id="IPR029058">
    <property type="entry name" value="AB_hydrolase_fold"/>
</dbReference>
<sequence>MDSEDDTENQYQPSRWSKRCPPDEAVPLHVKIATNESNVARTTVPFKSNLRYGTREGQTFDIYGNGTLKKDSPMFVYIHGGYWQYLTKELSAYCVVPLHEAGVRVVVPDYDLAPNVSLSIIVQEVFELATFIMKMAKEDGVRDVWFGGHSAGAHLSSMLLSTELLSKLDDDSKAIFRGLFLISGVYNLKPLLRTTVNDALNLTEKELSKLSPMSSIDDQVKNHLNKSFNLVVAVGENDSPAFQQQSRDFHEVLSRRGIASKYIFVEEVDHFEIVENLSKVDYKLTKELIQLITK</sequence>
<dbReference type="OrthoDB" id="433474at2759"/>
<evidence type="ECO:0000256" key="1">
    <source>
        <dbReference type="ARBA" id="ARBA00022801"/>
    </source>
</evidence>
<dbReference type="InterPro" id="IPR013094">
    <property type="entry name" value="AB_hydrolase_3"/>
</dbReference>
<dbReference type="SUPFAM" id="SSF53474">
    <property type="entry name" value="alpha/beta-Hydrolases"/>
    <property type="match status" value="1"/>
</dbReference>